<dbReference type="CDD" id="cd02877">
    <property type="entry name" value="GH18_hevamine_XipI_class_III"/>
    <property type="match status" value="1"/>
</dbReference>
<evidence type="ECO:0000313" key="17">
    <source>
        <dbReference type="EMBL" id="KQK09284.1"/>
    </source>
</evidence>
<evidence type="ECO:0000313" key="18">
    <source>
        <dbReference type="EnsemblPlants" id="KQK09284"/>
    </source>
</evidence>
<sequence length="718" mass="77732">MACSRKLLGASSLFFTVSVLAIASHAERPNPVRIAVYWGQNGNEGSLNETCSTGLYAYVNLAFLNVFGGDRAPVLNLAGHCDPASGGCAALATDIAYCQSKGVKVLLSIGGGTGNYGLSSASDARNVSIYLWDNFLGGGSGGSSSRPLGGAQLDGIDFDIDTGRDDYYDDLAKNLFMQYNSTVFQESGGSADQVGVTAGGGFSKSNATGEKKKYMLTAAPQCPYPDASLGRALKTGLFDHVWVQFYNNPACQYTAGDPSALQSAWQQWTAALPSASVFLGLPASPDAAPSGYIDADTLASRVLPVVRRAGNYGGVMLWSRFQDVQTGYSAKLQSVANKSTADGPIGSPPVARSVAASSDTRIRTYVIAGSSSLVGVCLFLLTFFYWYKKYYGIFPCQGGSKNTPRIESFLQKQATSHPKRYSYPEVRRMTNSFAQKLGQGGFGAVYRGKLPDGREIAVKMLKDTKGDGEEFMNEVASISRCSHVNVVTLLGFCLQGKKKALIYEYMINGSLERYTFGNNSIQDPNALNWERLFDIVLGIARGLEYLHRGCNTPIIHFDIKPQNILLDGSFCPKISDFGLAKLCHQKESRISIGGARGTVGYIAPEVLFSRQYGAVSSKSDVYGYGMVVLEMVGARNQINVSTESSTKYFPQWIYDNFDEFCCTTHEIVSSETTELLRKMTIVGLWCIQLTPTYRPSMSKVVDMLESDGKDLQLPPKAS</sequence>
<keyword evidence="19" id="KW-1185">Reference proteome</keyword>
<keyword evidence="9 13" id="KW-1133">Transmembrane helix</keyword>
<dbReference type="Pfam" id="PF00704">
    <property type="entry name" value="Glyco_hydro_18"/>
    <property type="match status" value="1"/>
</dbReference>
<keyword evidence="3" id="KW-0808">Transferase</keyword>
<dbReference type="InterPro" id="IPR017441">
    <property type="entry name" value="Protein_kinase_ATP_BS"/>
</dbReference>
<dbReference type="PROSITE" id="PS00108">
    <property type="entry name" value="PROTEIN_KINASE_ST"/>
    <property type="match status" value="1"/>
</dbReference>
<keyword evidence="2" id="KW-0723">Serine/threonine-protein kinase</keyword>
<feature type="chain" id="PRO_5044546014" evidence="14">
    <location>
        <begin position="27"/>
        <end position="718"/>
    </location>
</feature>
<evidence type="ECO:0000256" key="8">
    <source>
        <dbReference type="ARBA" id="ARBA00022840"/>
    </source>
</evidence>
<dbReference type="SUPFAM" id="SSF56112">
    <property type="entry name" value="Protein kinase-like (PK-like)"/>
    <property type="match status" value="1"/>
</dbReference>
<gene>
    <name evidence="18" type="primary">LOC100839600</name>
    <name evidence="17" type="ORF">BRADI_2g47171v3</name>
</gene>
<dbReference type="EnsemblPlants" id="KQK09284">
    <property type="protein sequence ID" value="KQK09284"/>
    <property type="gene ID" value="BRADI_2g47171v3"/>
</dbReference>
<evidence type="ECO:0000256" key="4">
    <source>
        <dbReference type="ARBA" id="ARBA00022692"/>
    </source>
</evidence>
<dbReference type="STRING" id="15368.A0A0Q3JAB3"/>
<name>A0A0Q3JAB3_BRADI</name>
<feature type="domain" description="Protein kinase" evidence="15">
    <location>
        <begin position="431"/>
        <end position="713"/>
    </location>
</feature>
<dbReference type="PROSITE" id="PS00107">
    <property type="entry name" value="PROTEIN_KINASE_ATP"/>
    <property type="match status" value="1"/>
</dbReference>
<dbReference type="PANTHER" id="PTHR27009">
    <property type="entry name" value="RUST RESISTANCE KINASE LR10-RELATED"/>
    <property type="match status" value="1"/>
</dbReference>
<dbReference type="AlphaFoldDB" id="A0A0Q3JAB3"/>
<evidence type="ECO:0000256" key="14">
    <source>
        <dbReference type="SAM" id="SignalP"/>
    </source>
</evidence>
<dbReference type="InterPro" id="IPR045321">
    <property type="entry name" value="Cts1-like"/>
</dbReference>
<keyword evidence="4 13" id="KW-0812">Transmembrane</keyword>
<keyword evidence="6 12" id="KW-0547">Nucleotide-binding</keyword>
<dbReference type="RefSeq" id="XP_010232172.1">
    <property type="nucleotide sequence ID" value="XM_010233870.3"/>
</dbReference>
<reference evidence="17" key="2">
    <citation type="submission" date="2017-06" db="EMBL/GenBank/DDBJ databases">
        <title>WGS assembly of Brachypodium distachyon.</title>
        <authorList>
            <consortium name="The International Brachypodium Initiative"/>
            <person name="Lucas S."/>
            <person name="Harmon-Smith M."/>
            <person name="Lail K."/>
            <person name="Tice H."/>
            <person name="Grimwood J."/>
            <person name="Bruce D."/>
            <person name="Barry K."/>
            <person name="Shu S."/>
            <person name="Lindquist E."/>
            <person name="Wang M."/>
            <person name="Pitluck S."/>
            <person name="Vogel J.P."/>
            <person name="Garvin D.F."/>
            <person name="Mockler T.C."/>
            <person name="Schmutz J."/>
            <person name="Rokhsar D."/>
            <person name="Bevan M.W."/>
        </authorList>
    </citation>
    <scope>NUCLEOTIDE SEQUENCE</scope>
    <source>
        <strain evidence="17">Bd21</strain>
    </source>
</reference>
<evidence type="ECO:0000256" key="9">
    <source>
        <dbReference type="ARBA" id="ARBA00022989"/>
    </source>
</evidence>
<dbReference type="InterPro" id="IPR045874">
    <property type="entry name" value="LRK10/LRL21-25-like"/>
</dbReference>
<evidence type="ECO:0000256" key="2">
    <source>
        <dbReference type="ARBA" id="ARBA00022527"/>
    </source>
</evidence>
<dbReference type="SUPFAM" id="SSF51445">
    <property type="entry name" value="(Trans)glycosidases"/>
    <property type="match status" value="1"/>
</dbReference>
<dbReference type="InterPro" id="IPR011009">
    <property type="entry name" value="Kinase-like_dom_sf"/>
</dbReference>
<dbReference type="Pfam" id="PF00069">
    <property type="entry name" value="Pkinase"/>
    <property type="match status" value="1"/>
</dbReference>
<evidence type="ECO:0000313" key="19">
    <source>
        <dbReference type="Proteomes" id="UP000008810"/>
    </source>
</evidence>
<evidence type="ECO:0000256" key="3">
    <source>
        <dbReference type="ARBA" id="ARBA00022679"/>
    </source>
</evidence>
<dbReference type="PROSITE" id="PS51910">
    <property type="entry name" value="GH18_2"/>
    <property type="match status" value="1"/>
</dbReference>
<evidence type="ECO:0000256" key="13">
    <source>
        <dbReference type="SAM" id="Phobius"/>
    </source>
</evidence>
<comment type="subcellular location">
    <subcellularLocation>
        <location evidence="1">Membrane</location>
        <topology evidence="1">Single-pass type I membrane protein</topology>
    </subcellularLocation>
</comment>
<evidence type="ECO:0000256" key="6">
    <source>
        <dbReference type="ARBA" id="ARBA00022741"/>
    </source>
</evidence>
<keyword evidence="8 12" id="KW-0067">ATP-binding</keyword>
<keyword evidence="5 14" id="KW-0732">Signal</keyword>
<keyword evidence="11" id="KW-0325">Glycoprotein</keyword>
<evidence type="ECO:0000256" key="11">
    <source>
        <dbReference type="ARBA" id="ARBA00023180"/>
    </source>
</evidence>
<dbReference type="Proteomes" id="UP000008810">
    <property type="component" value="Chromosome 2"/>
</dbReference>
<dbReference type="GeneID" id="100839600"/>
<dbReference type="OrthoDB" id="6020543at2759"/>
<reference evidence="17 18" key="1">
    <citation type="journal article" date="2010" name="Nature">
        <title>Genome sequencing and analysis of the model grass Brachypodium distachyon.</title>
        <authorList>
            <consortium name="International Brachypodium Initiative"/>
        </authorList>
    </citation>
    <scope>NUCLEOTIDE SEQUENCE [LARGE SCALE GENOMIC DNA]</scope>
    <source>
        <strain evidence="17">Bd21</strain>
        <strain evidence="18">cv. Bd21</strain>
    </source>
</reference>
<organism evidence="17">
    <name type="scientific">Brachypodium distachyon</name>
    <name type="common">Purple false brome</name>
    <name type="synonym">Trachynia distachya</name>
    <dbReference type="NCBI Taxonomy" id="15368"/>
    <lineage>
        <taxon>Eukaryota</taxon>
        <taxon>Viridiplantae</taxon>
        <taxon>Streptophyta</taxon>
        <taxon>Embryophyta</taxon>
        <taxon>Tracheophyta</taxon>
        <taxon>Spermatophyta</taxon>
        <taxon>Magnoliopsida</taxon>
        <taxon>Liliopsida</taxon>
        <taxon>Poales</taxon>
        <taxon>Poaceae</taxon>
        <taxon>BOP clade</taxon>
        <taxon>Pooideae</taxon>
        <taxon>Stipodae</taxon>
        <taxon>Brachypodieae</taxon>
        <taxon>Brachypodium</taxon>
    </lineage>
</organism>
<dbReference type="GO" id="GO:0004674">
    <property type="term" value="F:protein serine/threonine kinase activity"/>
    <property type="evidence" value="ECO:0007669"/>
    <property type="project" value="UniProtKB-KW"/>
</dbReference>
<evidence type="ECO:0000259" key="16">
    <source>
        <dbReference type="PROSITE" id="PS51910"/>
    </source>
</evidence>
<feature type="binding site" evidence="12">
    <location>
        <position position="459"/>
    </location>
    <ligand>
        <name>ATP</name>
        <dbReference type="ChEBI" id="CHEBI:30616"/>
    </ligand>
</feature>
<protein>
    <submittedName>
        <fullName evidence="17 18">Uncharacterized protein</fullName>
    </submittedName>
</protein>
<keyword evidence="7" id="KW-0418">Kinase</keyword>
<dbReference type="InterPro" id="IPR001223">
    <property type="entry name" value="Glyco_hydro18_cat"/>
</dbReference>
<dbReference type="InterPro" id="IPR017853">
    <property type="entry name" value="GH"/>
</dbReference>
<evidence type="ECO:0000259" key="15">
    <source>
        <dbReference type="PROSITE" id="PS50011"/>
    </source>
</evidence>
<dbReference type="Gene3D" id="3.20.20.80">
    <property type="entry name" value="Glycosidases"/>
    <property type="match status" value="1"/>
</dbReference>
<proteinExistence type="predicted"/>
<keyword evidence="10 13" id="KW-0472">Membrane</keyword>
<feature type="domain" description="GH18" evidence="16">
    <location>
        <begin position="32"/>
        <end position="343"/>
    </location>
</feature>
<feature type="signal peptide" evidence="14">
    <location>
        <begin position="1"/>
        <end position="26"/>
    </location>
</feature>
<evidence type="ECO:0000256" key="1">
    <source>
        <dbReference type="ARBA" id="ARBA00004479"/>
    </source>
</evidence>
<feature type="transmembrane region" description="Helical" evidence="13">
    <location>
        <begin position="365"/>
        <end position="387"/>
    </location>
</feature>
<dbReference type="FunFam" id="1.10.510.10:FF:000590">
    <property type="entry name" value="PR5-like receptor kinase"/>
    <property type="match status" value="1"/>
</dbReference>
<dbReference type="GO" id="GO:0016020">
    <property type="term" value="C:membrane"/>
    <property type="evidence" value="ECO:0007669"/>
    <property type="project" value="UniProtKB-SubCell"/>
</dbReference>
<evidence type="ECO:0000256" key="5">
    <source>
        <dbReference type="ARBA" id="ARBA00022729"/>
    </source>
</evidence>
<dbReference type="KEGG" id="bdi:100839600"/>
<dbReference type="Gene3D" id="1.10.510.10">
    <property type="entry name" value="Transferase(Phosphotransferase) domain 1"/>
    <property type="match status" value="1"/>
</dbReference>
<dbReference type="EMBL" id="CM000881">
    <property type="protein sequence ID" value="KQK09284.1"/>
    <property type="molecule type" value="Genomic_DNA"/>
</dbReference>
<dbReference type="InterPro" id="IPR008271">
    <property type="entry name" value="Ser/Thr_kinase_AS"/>
</dbReference>
<dbReference type="Gramene" id="KQK09284">
    <property type="protein sequence ID" value="KQK09284"/>
    <property type="gene ID" value="BRADI_2g47171v3"/>
</dbReference>
<dbReference type="PROSITE" id="PS50011">
    <property type="entry name" value="PROTEIN_KINASE_DOM"/>
    <property type="match status" value="1"/>
</dbReference>
<dbReference type="GO" id="GO:0005524">
    <property type="term" value="F:ATP binding"/>
    <property type="evidence" value="ECO:0007669"/>
    <property type="project" value="UniProtKB-UniRule"/>
</dbReference>
<dbReference type="FunFam" id="3.30.200.20:FF:000178">
    <property type="entry name" value="serine/threonine-protein kinase PBS1-like"/>
    <property type="match status" value="1"/>
</dbReference>
<dbReference type="Gene3D" id="3.30.200.20">
    <property type="entry name" value="Phosphorylase Kinase, domain 1"/>
    <property type="match status" value="1"/>
</dbReference>
<dbReference type="InterPro" id="IPR000719">
    <property type="entry name" value="Prot_kinase_dom"/>
</dbReference>
<reference evidence="18" key="3">
    <citation type="submission" date="2018-08" db="UniProtKB">
        <authorList>
            <consortium name="EnsemblPlants"/>
        </authorList>
    </citation>
    <scope>IDENTIFICATION</scope>
    <source>
        <strain evidence="18">cv. Bd21</strain>
    </source>
</reference>
<dbReference type="SMART" id="SM00220">
    <property type="entry name" value="S_TKc"/>
    <property type="match status" value="1"/>
</dbReference>
<evidence type="ECO:0000256" key="7">
    <source>
        <dbReference type="ARBA" id="ARBA00022777"/>
    </source>
</evidence>
<evidence type="ECO:0000256" key="10">
    <source>
        <dbReference type="ARBA" id="ARBA00023136"/>
    </source>
</evidence>
<dbReference type="GO" id="GO:0005975">
    <property type="term" value="P:carbohydrate metabolic process"/>
    <property type="evidence" value="ECO:0007669"/>
    <property type="project" value="InterPro"/>
</dbReference>
<accession>A0A0Q3JAB3</accession>
<evidence type="ECO:0000256" key="12">
    <source>
        <dbReference type="PROSITE-ProRule" id="PRU10141"/>
    </source>
</evidence>